<dbReference type="InterPro" id="IPR001878">
    <property type="entry name" value="Znf_CCHC"/>
</dbReference>
<dbReference type="AlphaFoldDB" id="A0AAV9EAW1"/>
<dbReference type="GO" id="GO:0008270">
    <property type="term" value="F:zinc ion binding"/>
    <property type="evidence" value="ECO:0007669"/>
    <property type="project" value="InterPro"/>
</dbReference>
<dbReference type="SMART" id="SM00343">
    <property type="entry name" value="ZnF_C2HC"/>
    <property type="match status" value="2"/>
</dbReference>
<evidence type="ECO:0000256" key="1">
    <source>
        <dbReference type="SAM" id="MobiDB-lite"/>
    </source>
</evidence>
<evidence type="ECO:0000313" key="3">
    <source>
        <dbReference type="EMBL" id="KAK1310059.1"/>
    </source>
</evidence>
<dbReference type="InterPro" id="IPR036875">
    <property type="entry name" value="Znf_CCHC_sf"/>
</dbReference>
<comment type="caution">
    <text evidence="3">The sequence shown here is derived from an EMBL/GenBank/DDBJ whole genome shotgun (WGS) entry which is preliminary data.</text>
</comment>
<protein>
    <recommendedName>
        <fullName evidence="2">CCHC-type domain-containing protein</fullName>
    </recommendedName>
</protein>
<sequence length="615" mass="66358">MNGGEKGGEWRSANDRWRQKEGDWYTVLGSRKRRREGERGRGAGAASGGSSRSPGNFCFRCLSSGHRSWDCRDPLICRRCRGTGHRAATFPRRKLTSPQKASPIAKMVLDPREAATAYLHSAPERLRHQGRSGVAIPKCHRGSDRMVTVSIGEKLLGLGSVAGPGGSLVFRPWTPAFGTLPQPLSQLVRLIGVPLHWLAAGCIQLILAKFGVVQEFIFEGQDRLGRTVKEVRLTSPAGTMIPSLVVIAHGHEQFQVELQIAEGSRRATASVAAEGGSPTQVLARAWDVPLRWERAAPEVPNVATCGHEHIRPATDGTDTTPQKSSSVCVRQPSRAREINRAATTLATTRPEKGKATLMAVCPPTRRQSGQISSTEAGVGQSRNLTIRSVKQGTDGSKKDGHFSSQGRLDLLKIHRQVDGVAYTQPEVRRSTQAPKEKVNPNIVIRSGGHKEVKGHEAMPVLEAEDSGCPFGPRLLGPGWAWAWWGKDPVTAAVAVSATLEAGVGDSTKLVTLHKEAHSLASPVFEGPLTGVETDAGAANARARKIDLKMTTHGEKSTFTHFLRRTFNEGRIFPDSSILDDSRGQNLPVEVVEALRAYPHVLRDTVVSPGGSSAAP</sequence>
<keyword evidence="4" id="KW-1185">Reference proteome</keyword>
<dbReference type="GO" id="GO:0003676">
    <property type="term" value="F:nucleic acid binding"/>
    <property type="evidence" value="ECO:0007669"/>
    <property type="project" value="InterPro"/>
</dbReference>
<feature type="region of interest" description="Disordered" evidence="1">
    <location>
        <begin position="24"/>
        <end position="52"/>
    </location>
</feature>
<dbReference type="Gene3D" id="4.10.60.10">
    <property type="entry name" value="Zinc finger, CCHC-type"/>
    <property type="match status" value="1"/>
</dbReference>
<dbReference type="SUPFAM" id="SSF57756">
    <property type="entry name" value="Retrovirus zinc finger-like domains"/>
    <property type="match status" value="1"/>
</dbReference>
<organism evidence="3 4">
    <name type="scientific">Acorus calamus</name>
    <name type="common">Sweet flag</name>
    <dbReference type="NCBI Taxonomy" id="4465"/>
    <lineage>
        <taxon>Eukaryota</taxon>
        <taxon>Viridiplantae</taxon>
        <taxon>Streptophyta</taxon>
        <taxon>Embryophyta</taxon>
        <taxon>Tracheophyta</taxon>
        <taxon>Spermatophyta</taxon>
        <taxon>Magnoliopsida</taxon>
        <taxon>Liliopsida</taxon>
        <taxon>Acoraceae</taxon>
        <taxon>Acorus</taxon>
    </lineage>
</organism>
<name>A0AAV9EAW1_ACOCL</name>
<gene>
    <name evidence="3" type="ORF">QJS10_CPA08g01030</name>
</gene>
<evidence type="ECO:0000313" key="4">
    <source>
        <dbReference type="Proteomes" id="UP001180020"/>
    </source>
</evidence>
<feature type="domain" description="CCHC-type" evidence="2">
    <location>
        <begin position="57"/>
        <end position="73"/>
    </location>
</feature>
<dbReference type="Proteomes" id="UP001180020">
    <property type="component" value="Unassembled WGS sequence"/>
</dbReference>
<reference evidence="3" key="2">
    <citation type="submission" date="2023-06" db="EMBL/GenBank/DDBJ databases">
        <authorList>
            <person name="Ma L."/>
            <person name="Liu K.-W."/>
            <person name="Li Z."/>
            <person name="Hsiao Y.-Y."/>
            <person name="Qi Y."/>
            <person name="Fu T."/>
            <person name="Tang G."/>
            <person name="Zhang D."/>
            <person name="Sun W.-H."/>
            <person name="Liu D.-K."/>
            <person name="Li Y."/>
            <person name="Chen G.-Z."/>
            <person name="Liu X.-D."/>
            <person name="Liao X.-Y."/>
            <person name="Jiang Y.-T."/>
            <person name="Yu X."/>
            <person name="Hao Y."/>
            <person name="Huang J."/>
            <person name="Zhao X.-W."/>
            <person name="Ke S."/>
            <person name="Chen Y.-Y."/>
            <person name="Wu W.-L."/>
            <person name="Hsu J.-L."/>
            <person name="Lin Y.-F."/>
            <person name="Huang M.-D."/>
            <person name="Li C.-Y."/>
            <person name="Huang L."/>
            <person name="Wang Z.-W."/>
            <person name="Zhao X."/>
            <person name="Zhong W.-Y."/>
            <person name="Peng D.-H."/>
            <person name="Ahmad S."/>
            <person name="Lan S."/>
            <person name="Zhang J.-S."/>
            <person name="Tsai W.-C."/>
            <person name="Van De Peer Y."/>
            <person name="Liu Z.-J."/>
        </authorList>
    </citation>
    <scope>NUCLEOTIDE SEQUENCE</scope>
    <source>
        <strain evidence="3">CP</strain>
        <tissue evidence="3">Leaves</tissue>
    </source>
</reference>
<feature type="domain" description="CCHC-type" evidence="2">
    <location>
        <begin position="76"/>
        <end position="92"/>
    </location>
</feature>
<reference evidence="3" key="1">
    <citation type="journal article" date="2023" name="Nat. Commun.">
        <title>Diploid and tetraploid genomes of Acorus and the evolution of monocots.</title>
        <authorList>
            <person name="Ma L."/>
            <person name="Liu K.W."/>
            <person name="Li Z."/>
            <person name="Hsiao Y.Y."/>
            <person name="Qi Y."/>
            <person name="Fu T."/>
            <person name="Tang G.D."/>
            <person name="Zhang D."/>
            <person name="Sun W.H."/>
            <person name="Liu D.K."/>
            <person name="Li Y."/>
            <person name="Chen G.Z."/>
            <person name="Liu X.D."/>
            <person name="Liao X.Y."/>
            <person name="Jiang Y.T."/>
            <person name="Yu X."/>
            <person name="Hao Y."/>
            <person name="Huang J."/>
            <person name="Zhao X.W."/>
            <person name="Ke S."/>
            <person name="Chen Y.Y."/>
            <person name="Wu W.L."/>
            <person name="Hsu J.L."/>
            <person name="Lin Y.F."/>
            <person name="Huang M.D."/>
            <person name="Li C.Y."/>
            <person name="Huang L."/>
            <person name="Wang Z.W."/>
            <person name="Zhao X."/>
            <person name="Zhong W.Y."/>
            <person name="Peng D.H."/>
            <person name="Ahmad S."/>
            <person name="Lan S."/>
            <person name="Zhang J.S."/>
            <person name="Tsai W.C."/>
            <person name="Van de Peer Y."/>
            <person name="Liu Z.J."/>
        </authorList>
    </citation>
    <scope>NUCLEOTIDE SEQUENCE</scope>
    <source>
        <strain evidence="3">CP</strain>
    </source>
</reference>
<proteinExistence type="predicted"/>
<evidence type="ECO:0000259" key="2">
    <source>
        <dbReference type="SMART" id="SM00343"/>
    </source>
</evidence>
<dbReference type="EMBL" id="JAUJYO010000008">
    <property type="protein sequence ID" value="KAK1310059.1"/>
    <property type="molecule type" value="Genomic_DNA"/>
</dbReference>
<accession>A0AAV9EAW1</accession>